<dbReference type="InterPro" id="IPR029069">
    <property type="entry name" value="HotDog_dom_sf"/>
</dbReference>
<dbReference type="EMBL" id="CP022753">
    <property type="protein sequence ID" value="ASU86200.1"/>
    <property type="molecule type" value="Genomic_DNA"/>
</dbReference>
<dbReference type="AlphaFoldDB" id="A0A223SDK0"/>
<reference evidence="2 3" key="1">
    <citation type="submission" date="2017-08" db="EMBL/GenBank/DDBJ databases">
        <title>The complete genome sequence of Nocardiopsis gilva YIM 90087.</title>
        <authorList>
            <person name="Yin M."/>
            <person name="Tang S."/>
        </authorList>
    </citation>
    <scope>NUCLEOTIDE SEQUENCE [LARGE SCALE GENOMIC DNA]</scope>
    <source>
        <strain evidence="2 3">YIM 90087</strain>
    </source>
</reference>
<keyword evidence="3" id="KW-1185">Reference proteome</keyword>
<proteinExistence type="predicted"/>
<dbReference type="Proteomes" id="UP000215005">
    <property type="component" value="Chromosome"/>
</dbReference>
<accession>A0A223SDK0</accession>
<gene>
    <name evidence="2" type="ORF">CDO52_13535</name>
</gene>
<evidence type="ECO:0008006" key="4">
    <source>
        <dbReference type="Google" id="ProtNLM"/>
    </source>
</evidence>
<evidence type="ECO:0000256" key="1">
    <source>
        <dbReference type="SAM" id="MobiDB-lite"/>
    </source>
</evidence>
<feature type="region of interest" description="Disordered" evidence="1">
    <location>
        <begin position="1"/>
        <end position="32"/>
    </location>
</feature>
<protein>
    <recommendedName>
        <fullName evidence="4">Thioesterase family protein</fullName>
    </recommendedName>
</protein>
<dbReference type="Gene3D" id="3.10.129.10">
    <property type="entry name" value="Hotdog Thioesterase"/>
    <property type="match status" value="1"/>
</dbReference>
<dbReference type="SUPFAM" id="SSF54637">
    <property type="entry name" value="Thioesterase/thiol ester dehydrase-isomerase"/>
    <property type="match status" value="1"/>
</dbReference>
<evidence type="ECO:0000313" key="3">
    <source>
        <dbReference type="Proteomes" id="UP000215005"/>
    </source>
</evidence>
<dbReference type="OrthoDB" id="5495835at2"/>
<name>A0A223SDK0_9ACTN</name>
<sequence length="268" mass="28017">MAGAEGAKGTGDPRTLAELTVDSRYNGPPDSANGGYISGLLAGRLGARGAAGVRVTLRKPPPLDTPMKVENTDDGGLQLLDGDERVAVAESAEAPVETVPPVPYAQAERAQARYRGLSGHPFPTCFTCGTDRAPGDGLRLFAGPVGDDDPTTVACTWTPDPALPLARAVHGSDDDTPRDAVPIEIVWAALDCPGGWSSDVSERPMVLGRMTAAVDRAPQVGRPHVVMGRLLGTEGRKVFTASTIYDPDGEIVARAQATWIMIRPDAAT</sequence>
<dbReference type="KEGG" id="ngv:CDO52_13535"/>
<evidence type="ECO:0000313" key="2">
    <source>
        <dbReference type="EMBL" id="ASU86200.1"/>
    </source>
</evidence>
<organism evidence="2 3">
    <name type="scientific">Nocardiopsis gilva YIM 90087</name>
    <dbReference type="NCBI Taxonomy" id="1235441"/>
    <lineage>
        <taxon>Bacteria</taxon>
        <taxon>Bacillati</taxon>
        <taxon>Actinomycetota</taxon>
        <taxon>Actinomycetes</taxon>
        <taxon>Streptosporangiales</taxon>
        <taxon>Nocardiopsidaceae</taxon>
        <taxon>Nocardiopsis</taxon>
    </lineage>
</organism>